<dbReference type="AlphaFoldDB" id="A0A7C5N9U7"/>
<dbReference type="GO" id="GO:0009254">
    <property type="term" value="P:peptidoglycan turnover"/>
    <property type="evidence" value="ECO:0007669"/>
    <property type="project" value="InterPro"/>
</dbReference>
<dbReference type="EMBL" id="DROM01000224">
    <property type="protein sequence ID" value="HHH13307.1"/>
    <property type="molecule type" value="Genomic_DNA"/>
</dbReference>
<dbReference type="PANTHER" id="PTHR30605:SF0">
    <property type="entry name" value="ANHYDRO-N-ACETYLMURAMIC ACID KINASE"/>
    <property type="match status" value="1"/>
</dbReference>
<dbReference type="GO" id="GO:0005524">
    <property type="term" value="F:ATP binding"/>
    <property type="evidence" value="ECO:0007669"/>
    <property type="project" value="InterPro"/>
</dbReference>
<dbReference type="GO" id="GO:0016301">
    <property type="term" value="F:kinase activity"/>
    <property type="evidence" value="ECO:0007669"/>
    <property type="project" value="UniProtKB-KW"/>
</dbReference>
<name>A0A7C5N9U7_9GAMM</name>
<dbReference type="InterPro" id="IPR043129">
    <property type="entry name" value="ATPase_NBD"/>
</dbReference>
<dbReference type="GO" id="GO:0016773">
    <property type="term" value="F:phosphotransferase activity, alcohol group as acceptor"/>
    <property type="evidence" value="ECO:0007669"/>
    <property type="project" value="InterPro"/>
</dbReference>
<feature type="non-terminal residue" evidence="2">
    <location>
        <position position="1"/>
    </location>
</feature>
<evidence type="ECO:0000313" key="2">
    <source>
        <dbReference type="EMBL" id="HHH13307.1"/>
    </source>
</evidence>
<dbReference type="Gene3D" id="3.30.420.40">
    <property type="match status" value="2"/>
</dbReference>
<feature type="region of interest" description="Disordered" evidence="1">
    <location>
        <begin position="1"/>
        <end position="20"/>
    </location>
</feature>
<dbReference type="EC" id="2.7.1.170" evidence="2"/>
<dbReference type="SUPFAM" id="SSF53067">
    <property type="entry name" value="Actin-like ATPase domain"/>
    <property type="match status" value="1"/>
</dbReference>
<sequence length="281" mass="29649">GAVTAIGSHGQTLRHQPRPPAPFTLQIGDPNLIAQHTGITTVADFRRRDMAAGGQGAPLVPRFHQALFAHEKRNRVILNIGGIANVTVLPAGQGVVAAFDTGPGNCLMDGWSRLQRNLPFDEDGAWAATGQVAQPLLERLLQDPFYDTPPPRSTGTEHFSPAYLEERLEACPGLAPEDVQATLLALTAQTVAGAIRRWAPATEDVLVCGGGRHNRPLMDALADALPATEVKGTESEGVDPDWMEAMAFAWLAAATLAGEPGNLPAATGARHEVVLGAIHPA</sequence>
<keyword evidence="2" id="KW-0418">Kinase</keyword>
<evidence type="ECO:0000256" key="1">
    <source>
        <dbReference type="SAM" id="MobiDB-lite"/>
    </source>
</evidence>
<comment type="caution">
    <text evidence="2">The sequence shown here is derived from an EMBL/GenBank/DDBJ whole genome shotgun (WGS) entry which is preliminary data.</text>
</comment>
<organism evidence="2">
    <name type="scientific">Thiolapillus brandeum</name>
    <dbReference type="NCBI Taxonomy" id="1076588"/>
    <lineage>
        <taxon>Bacteria</taxon>
        <taxon>Pseudomonadati</taxon>
        <taxon>Pseudomonadota</taxon>
        <taxon>Gammaproteobacteria</taxon>
        <taxon>Chromatiales</taxon>
        <taxon>Sedimenticolaceae</taxon>
        <taxon>Thiolapillus</taxon>
    </lineage>
</organism>
<dbReference type="Pfam" id="PF03702">
    <property type="entry name" value="AnmK"/>
    <property type="match status" value="1"/>
</dbReference>
<proteinExistence type="predicted"/>
<dbReference type="InterPro" id="IPR005338">
    <property type="entry name" value="Anhydro_N_Ac-Mur_kinase"/>
</dbReference>
<gene>
    <name evidence="2" type="ORF">ENJ98_03640</name>
</gene>
<dbReference type="GO" id="GO:0006040">
    <property type="term" value="P:amino sugar metabolic process"/>
    <property type="evidence" value="ECO:0007669"/>
    <property type="project" value="InterPro"/>
</dbReference>
<dbReference type="NCBIfam" id="NF007139">
    <property type="entry name" value="PRK09585.1-3"/>
    <property type="match status" value="1"/>
</dbReference>
<reference evidence="2" key="1">
    <citation type="journal article" date="2020" name="mSystems">
        <title>Genome- and Community-Level Interaction Insights into Carbon Utilization and Element Cycling Functions of Hydrothermarchaeota in Hydrothermal Sediment.</title>
        <authorList>
            <person name="Zhou Z."/>
            <person name="Liu Y."/>
            <person name="Xu W."/>
            <person name="Pan J."/>
            <person name="Luo Z.H."/>
            <person name="Li M."/>
        </authorList>
    </citation>
    <scope>NUCLEOTIDE SEQUENCE [LARGE SCALE GENOMIC DNA]</scope>
    <source>
        <strain evidence="2">HyVt-535</strain>
    </source>
</reference>
<keyword evidence="2" id="KW-0808">Transferase</keyword>
<dbReference type="Proteomes" id="UP000886100">
    <property type="component" value="Unassembled WGS sequence"/>
</dbReference>
<protein>
    <submittedName>
        <fullName evidence="2">Anhydro-N-acetylmuramic acid kinase</fullName>
        <ecNumber evidence="2">2.7.1.170</ecNumber>
    </submittedName>
</protein>
<accession>A0A7C5N9U7</accession>
<dbReference type="PANTHER" id="PTHR30605">
    <property type="entry name" value="ANHYDRO-N-ACETYLMURAMIC ACID KINASE"/>
    <property type="match status" value="1"/>
</dbReference>